<evidence type="ECO:0000256" key="1">
    <source>
        <dbReference type="SAM" id="Phobius"/>
    </source>
</evidence>
<dbReference type="OrthoDB" id="6417953at2759"/>
<dbReference type="OMA" id="CRAFWET"/>
<accession>A0A087TAU8</accession>
<evidence type="ECO:0000313" key="2">
    <source>
        <dbReference type="EMBL" id="KFM62237.1"/>
    </source>
</evidence>
<feature type="non-terminal residue" evidence="2">
    <location>
        <position position="238"/>
    </location>
</feature>
<protein>
    <submittedName>
        <fullName evidence="2">Uncharacterized protein</fullName>
    </submittedName>
</protein>
<sequence length="238" mass="27776">MFQVMNSISNFQKYCKAVTLCRFYFKSSSCIGLRNTHLTLAKKKLLLQHQIPVMNACRAFWETYPLLKRDLYAKDCLDREHHQLIYRSPFFNYVFYGQFFSYLAFVIQLGGGLYHVYAFQKTGVAPTSFGPFTVTYDLLSYLMIGLFNIQNFSIFYAAQNVILRIYYKEDSKEYVLVSLGLNPFTSGLTYCKPGELECLKVEHLGMLLGNHKVKGRRFFIQTNRFGSLFHYNNLLGYL</sequence>
<dbReference type="EMBL" id="KK114344">
    <property type="protein sequence ID" value="KFM62237.1"/>
    <property type="molecule type" value="Genomic_DNA"/>
</dbReference>
<feature type="transmembrane region" description="Helical" evidence="1">
    <location>
        <begin position="93"/>
        <end position="118"/>
    </location>
</feature>
<gene>
    <name evidence="2" type="ORF">X975_00397</name>
</gene>
<proteinExistence type="predicted"/>
<reference evidence="2 3" key="1">
    <citation type="submission" date="2013-11" db="EMBL/GenBank/DDBJ databases">
        <title>Genome sequencing of Stegodyphus mimosarum.</title>
        <authorList>
            <person name="Bechsgaard J."/>
        </authorList>
    </citation>
    <scope>NUCLEOTIDE SEQUENCE [LARGE SCALE GENOMIC DNA]</scope>
</reference>
<dbReference type="AlphaFoldDB" id="A0A087TAU8"/>
<keyword evidence="1" id="KW-0472">Membrane</keyword>
<feature type="transmembrane region" description="Helical" evidence="1">
    <location>
        <begin position="138"/>
        <end position="158"/>
    </location>
</feature>
<name>A0A087TAU8_STEMI</name>
<keyword evidence="1" id="KW-1133">Transmembrane helix</keyword>
<organism evidence="2 3">
    <name type="scientific">Stegodyphus mimosarum</name>
    <name type="common">African social velvet spider</name>
    <dbReference type="NCBI Taxonomy" id="407821"/>
    <lineage>
        <taxon>Eukaryota</taxon>
        <taxon>Metazoa</taxon>
        <taxon>Ecdysozoa</taxon>
        <taxon>Arthropoda</taxon>
        <taxon>Chelicerata</taxon>
        <taxon>Arachnida</taxon>
        <taxon>Araneae</taxon>
        <taxon>Araneomorphae</taxon>
        <taxon>Entelegynae</taxon>
        <taxon>Eresoidea</taxon>
        <taxon>Eresidae</taxon>
        <taxon>Stegodyphus</taxon>
    </lineage>
</organism>
<keyword evidence="3" id="KW-1185">Reference proteome</keyword>
<keyword evidence="1" id="KW-0812">Transmembrane</keyword>
<evidence type="ECO:0000313" key="3">
    <source>
        <dbReference type="Proteomes" id="UP000054359"/>
    </source>
</evidence>
<dbReference type="Proteomes" id="UP000054359">
    <property type="component" value="Unassembled WGS sequence"/>
</dbReference>